<dbReference type="GO" id="GO:0043248">
    <property type="term" value="P:proteasome assembly"/>
    <property type="evidence" value="ECO:0007669"/>
    <property type="project" value="InterPro"/>
</dbReference>
<evidence type="ECO:0000313" key="2">
    <source>
        <dbReference type="Proteomes" id="UP000326939"/>
    </source>
</evidence>
<name>A0A5N5LP70_9ROSI</name>
<accession>A0A5N5LP70</accession>
<reference evidence="2" key="1">
    <citation type="journal article" date="2019" name="Gigascience">
        <title>De novo genome assembly of the endangered Acer yangbiense, a plant species with extremely small populations endemic to Yunnan Province, China.</title>
        <authorList>
            <person name="Yang J."/>
            <person name="Wariss H.M."/>
            <person name="Tao L."/>
            <person name="Zhang R."/>
            <person name="Yun Q."/>
            <person name="Hollingsworth P."/>
            <person name="Dao Z."/>
            <person name="Luo G."/>
            <person name="Guo H."/>
            <person name="Ma Y."/>
            <person name="Sun W."/>
        </authorList>
    </citation>
    <scope>NUCLEOTIDE SEQUENCE [LARGE SCALE GENOMIC DNA]</scope>
    <source>
        <strain evidence="2">cv. br00</strain>
    </source>
</reference>
<dbReference type="Pfam" id="PF16093">
    <property type="entry name" value="PAC4"/>
    <property type="match status" value="1"/>
</dbReference>
<keyword evidence="2" id="KW-1185">Reference proteome</keyword>
<sequence length="167" mass="17624">MASEDNSNSEALKTAMENLNVQQQPSSSSRNDATSGNGVEVTCFTEVVDDVTLHLQIIHLGKQIYAWIGCNSGKLGHLYAAASTRPNNTASVTCVLGGNSDNTGTGIARRLVLKTGLNIMLASNIPKNSPLLEVCSLSLSHANAEKKLVEKLIHLGYATPKSKGTSS</sequence>
<dbReference type="EMBL" id="VDCV01000008">
    <property type="protein sequence ID" value="KAB5544605.1"/>
    <property type="molecule type" value="Genomic_DNA"/>
</dbReference>
<organism evidence="1 2">
    <name type="scientific">Salix brachista</name>
    <dbReference type="NCBI Taxonomy" id="2182728"/>
    <lineage>
        <taxon>Eukaryota</taxon>
        <taxon>Viridiplantae</taxon>
        <taxon>Streptophyta</taxon>
        <taxon>Embryophyta</taxon>
        <taxon>Tracheophyta</taxon>
        <taxon>Spermatophyta</taxon>
        <taxon>Magnoliopsida</taxon>
        <taxon>eudicotyledons</taxon>
        <taxon>Gunneridae</taxon>
        <taxon>Pentapetalae</taxon>
        <taxon>rosids</taxon>
        <taxon>fabids</taxon>
        <taxon>Malpighiales</taxon>
        <taxon>Salicaceae</taxon>
        <taxon>Saliceae</taxon>
        <taxon>Salix</taxon>
    </lineage>
</organism>
<dbReference type="AlphaFoldDB" id="A0A5N5LP70"/>
<dbReference type="Proteomes" id="UP000326939">
    <property type="component" value="Chromosome 8"/>
</dbReference>
<protein>
    <recommendedName>
        <fullName evidence="3">Proteasome assembly chaperone 4</fullName>
    </recommendedName>
</protein>
<dbReference type="PANTHER" id="PTHR33559">
    <property type="entry name" value="PROTEASOME ASSEMBLY CHAPERONE 4"/>
    <property type="match status" value="1"/>
</dbReference>
<evidence type="ECO:0008006" key="3">
    <source>
        <dbReference type="Google" id="ProtNLM"/>
    </source>
</evidence>
<dbReference type="InterPro" id="IPR032157">
    <property type="entry name" value="PAC4"/>
</dbReference>
<evidence type="ECO:0000313" key="1">
    <source>
        <dbReference type="EMBL" id="KAB5544605.1"/>
    </source>
</evidence>
<dbReference type="PANTHER" id="PTHR33559:SF1">
    <property type="entry name" value="PROTEASOME ASSEMBLY CHAPERONE 4"/>
    <property type="match status" value="1"/>
</dbReference>
<gene>
    <name evidence="1" type="ORF">DKX38_012717</name>
</gene>
<proteinExistence type="predicted"/>
<comment type="caution">
    <text evidence="1">The sequence shown here is derived from an EMBL/GenBank/DDBJ whole genome shotgun (WGS) entry which is preliminary data.</text>
</comment>